<evidence type="ECO:0000313" key="2">
    <source>
        <dbReference type="EMBL" id="PWG80314.1"/>
    </source>
</evidence>
<sequence>MGNTIELKDCVLNLCPLDNNEWDTVYAEALYRKIEADASLLQQGGICDFVAFVRSGSFVYSTFLDNGDRFTTDFAFAGDWVSDIYSRLNRSPAFLNIIAMEPAEVYVFENNVLEDLYKRIPRLERLGRILTENAFMRMVRQTLNLQISDATERYLNLLQEQPQIIQKVPLYHIANYLGIAPKSLSRIRKNVAGRH</sequence>
<dbReference type="AlphaFoldDB" id="A0A2U2PG56"/>
<keyword evidence="3" id="KW-1185">Reference proteome</keyword>
<proteinExistence type="predicted"/>
<reference evidence="2 3" key="1">
    <citation type="submission" date="2018-04" db="EMBL/GenBank/DDBJ databases">
        <title>Pedobacter chongqingensis sp. nov., isolated from a rottenly hemp rope.</title>
        <authorList>
            <person name="Cai Y."/>
        </authorList>
    </citation>
    <scope>NUCLEOTIDE SEQUENCE [LARGE SCALE GENOMIC DNA]</scope>
    <source>
        <strain evidence="2 3">FJ4-8</strain>
    </source>
</reference>
<dbReference type="Proteomes" id="UP000245647">
    <property type="component" value="Unassembled WGS sequence"/>
</dbReference>
<dbReference type="SUPFAM" id="SSF51206">
    <property type="entry name" value="cAMP-binding domain-like"/>
    <property type="match status" value="1"/>
</dbReference>
<name>A0A2U2PG56_9SPHI</name>
<comment type="caution">
    <text evidence="2">The sequence shown here is derived from an EMBL/GenBank/DDBJ whole genome shotgun (WGS) entry which is preliminary data.</text>
</comment>
<feature type="domain" description="Cyclic nucleotide-binding" evidence="1">
    <location>
        <begin position="32"/>
        <end position="119"/>
    </location>
</feature>
<accession>A0A2U2PG56</accession>
<evidence type="ECO:0000313" key="3">
    <source>
        <dbReference type="Proteomes" id="UP000245647"/>
    </source>
</evidence>
<dbReference type="EMBL" id="QEAS01000009">
    <property type="protein sequence ID" value="PWG80314.1"/>
    <property type="molecule type" value="Genomic_DNA"/>
</dbReference>
<dbReference type="InterPro" id="IPR014710">
    <property type="entry name" value="RmlC-like_jellyroll"/>
</dbReference>
<protein>
    <submittedName>
        <fullName evidence="2">Crp/Fnr family transcriptional regulator</fullName>
    </submittedName>
</protein>
<dbReference type="InterPro" id="IPR000595">
    <property type="entry name" value="cNMP-bd_dom"/>
</dbReference>
<dbReference type="Pfam" id="PF00027">
    <property type="entry name" value="cNMP_binding"/>
    <property type="match status" value="1"/>
</dbReference>
<organism evidence="2 3">
    <name type="scientific">Pararcticibacter amylolyticus</name>
    <dbReference type="NCBI Taxonomy" id="2173175"/>
    <lineage>
        <taxon>Bacteria</taxon>
        <taxon>Pseudomonadati</taxon>
        <taxon>Bacteroidota</taxon>
        <taxon>Sphingobacteriia</taxon>
        <taxon>Sphingobacteriales</taxon>
        <taxon>Sphingobacteriaceae</taxon>
        <taxon>Pararcticibacter</taxon>
    </lineage>
</organism>
<dbReference type="InterPro" id="IPR018490">
    <property type="entry name" value="cNMP-bd_dom_sf"/>
</dbReference>
<dbReference type="Gene3D" id="2.60.120.10">
    <property type="entry name" value="Jelly Rolls"/>
    <property type="match status" value="1"/>
</dbReference>
<dbReference type="OrthoDB" id="663011at2"/>
<gene>
    <name evidence="2" type="ORF">DDR33_11910</name>
</gene>
<dbReference type="RefSeq" id="WP_109416021.1">
    <property type="nucleotide sequence ID" value="NZ_QEAS01000009.1"/>
</dbReference>
<evidence type="ECO:0000259" key="1">
    <source>
        <dbReference type="Pfam" id="PF00027"/>
    </source>
</evidence>
<dbReference type="CDD" id="cd00038">
    <property type="entry name" value="CAP_ED"/>
    <property type="match status" value="1"/>
</dbReference>